<protein>
    <recommendedName>
        <fullName evidence="10">RRM domain-containing protein</fullName>
    </recommendedName>
</protein>
<dbReference type="WBParaSite" id="TREG1_132920.3">
    <property type="protein sequence ID" value="TREG1_132920.3"/>
    <property type="gene ID" value="TREG1_132920"/>
</dbReference>
<evidence type="ECO:0000256" key="1">
    <source>
        <dbReference type="ARBA" id="ARBA00004123"/>
    </source>
</evidence>
<dbReference type="SMART" id="SM00360">
    <property type="entry name" value="RRM"/>
    <property type="match status" value="3"/>
</dbReference>
<dbReference type="InterPro" id="IPR012677">
    <property type="entry name" value="Nucleotide-bd_a/b_plait_sf"/>
</dbReference>
<dbReference type="PROSITE" id="PS50102">
    <property type="entry name" value="RRM"/>
    <property type="match status" value="3"/>
</dbReference>
<feature type="domain" description="RRM" evidence="10">
    <location>
        <begin position="341"/>
        <end position="421"/>
    </location>
</feature>
<evidence type="ECO:0000313" key="12">
    <source>
        <dbReference type="WBParaSite" id="TREG1_132920.3"/>
    </source>
</evidence>
<keyword evidence="4" id="KW-0963">Cytoplasm</keyword>
<dbReference type="FunFam" id="3.30.70.330:FF:000010">
    <property type="entry name" value="CUGBP Elav-like family member 4 isoform 3"/>
    <property type="match status" value="1"/>
</dbReference>
<dbReference type="GO" id="GO:0005737">
    <property type="term" value="C:cytoplasm"/>
    <property type="evidence" value="ECO:0007669"/>
    <property type="project" value="UniProtKB-SubCell"/>
</dbReference>
<feature type="domain" description="RRM" evidence="10">
    <location>
        <begin position="253"/>
        <end position="334"/>
    </location>
</feature>
<evidence type="ECO:0000259" key="10">
    <source>
        <dbReference type="PROSITE" id="PS50102"/>
    </source>
</evidence>
<dbReference type="Pfam" id="PF00076">
    <property type="entry name" value="RRM_1"/>
    <property type="match status" value="3"/>
</dbReference>
<dbReference type="FunFam" id="3.30.70.330:FF:000060">
    <property type="entry name" value="CUGBP Elav-like family member 4"/>
    <property type="match status" value="1"/>
</dbReference>
<comment type="similarity">
    <text evidence="3">Belongs to the CELF/BRUNOL family.</text>
</comment>
<dbReference type="FunFam" id="3.30.70.330:FF:000007">
    <property type="entry name" value="CUGBP Elav-like family member 4 isoform 3"/>
    <property type="match status" value="1"/>
</dbReference>
<evidence type="ECO:0000256" key="8">
    <source>
        <dbReference type="PROSITE-ProRule" id="PRU00176"/>
    </source>
</evidence>
<organism evidence="11 12">
    <name type="scientific">Trichobilharzia regenti</name>
    <name type="common">Nasal bird schistosome</name>
    <dbReference type="NCBI Taxonomy" id="157069"/>
    <lineage>
        <taxon>Eukaryota</taxon>
        <taxon>Metazoa</taxon>
        <taxon>Spiralia</taxon>
        <taxon>Lophotrochozoa</taxon>
        <taxon>Platyhelminthes</taxon>
        <taxon>Trematoda</taxon>
        <taxon>Digenea</taxon>
        <taxon>Strigeidida</taxon>
        <taxon>Schistosomatoidea</taxon>
        <taxon>Schistosomatidae</taxon>
        <taxon>Trichobilharzia</taxon>
    </lineage>
</organism>
<accession>A0AA85J5Z9</accession>
<keyword evidence="11" id="KW-1185">Reference proteome</keyword>
<keyword evidence="7" id="KW-0539">Nucleus</keyword>
<name>A0AA85J5Z9_TRIRE</name>
<feature type="region of interest" description="Disordered" evidence="9">
    <location>
        <begin position="113"/>
        <end position="156"/>
    </location>
</feature>
<feature type="compositionally biased region" description="Low complexity" evidence="9">
    <location>
        <begin position="116"/>
        <end position="144"/>
    </location>
</feature>
<dbReference type="InterPro" id="IPR000504">
    <property type="entry name" value="RRM_dom"/>
</dbReference>
<evidence type="ECO:0000313" key="11">
    <source>
        <dbReference type="Proteomes" id="UP000050795"/>
    </source>
</evidence>
<dbReference type="PANTHER" id="PTHR24012">
    <property type="entry name" value="RNA BINDING PROTEIN"/>
    <property type="match status" value="1"/>
</dbReference>
<evidence type="ECO:0000256" key="3">
    <source>
        <dbReference type="ARBA" id="ARBA00009621"/>
    </source>
</evidence>
<keyword evidence="5" id="KW-0677">Repeat</keyword>
<comment type="subcellular location">
    <subcellularLocation>
        <location evidence="2">Cytoplasm</location>
    </subcellularLocation>
    <subcellularLocation>
        <location evidence="1">Nucleus</location>
    </subcellularLocation>
</comment>
<dbReference type="CDD" id="cd12635">
    <property type="entry name" value="RRM2_CELF3_4_5_6"/>
    <property type="match status" value="1"/>
</dbReference>
<feature type="domain" description="RRM" evidence="10">
    <location>
        <begin position="739"/>
        <end position="817"/>
    </location>
</feature>
<evidence type="ECO:0000256" key="5">
    <source>
        <dbReference type="ARBA" id="ARBA00022737"/>
    </source>
</evidence>
<evidence type="ECO:0000256" key="7">
    <source>
        <dbReference type="ARBA" id="ARBA00023242"/>
    </source>
</evidence>
<evidence type="ECO:0000256" key="4">
    <source>
        <dbReference type="ARBA" id="ARBA00022490"/>
    </source>
</evidence>
<dbReference type="AlphaFoldDB" id="A0AA85J5Z9"/>
<evidence type="ECO:0000256" key="9">
    <source>
        <dbReference type="SAM" id="MobiDB-lite"/>
    </source>
</evidence>
<reference evidence="12" key="2">
    <citation type="submission" date="2023-11" db="UniProtKB">
        <authorList>
            <consortium name="WormBaseParasite"/>
        </authorList>
    </citation>
    <scope>IDENTIFICATION</scope>
</reference>
<dbReference type="GO" id="GO:0005634">
    <property type="term" value="C:nucleus"/>
    <property type="evidence" value="ECO:0007669"/>
    <property type="project" value="UniProtKB-SubCell"/>
</dbReference>
<dbReference type="GO" id="GO:0003723">
    <property type="term" value="F:RNA binding"/>
    <property type="evidence" value="ECO:0007669"/>
    <property type="project" value="UniProtKB-UniRule"/>
</dbReference>
<dbReference type="Proteomes" id="UP000050795">
    <property type="component" value="Unassembled WGS sequence"/>
</dbReference>
<dbReference type="InterPro" id="IPR035979">
    <property type="entry name" value="RBD_domain_sf"/>
</dbReference>
<evidence type="ECO:0000256" key="2">
    <source>
        <dbReference type="ARBA" id="ARBA00004496"/>
    </source>
</evidence>
<dbReference type="CDD" id="cd12639">
    <property type="entry name" value="RRM3_CELF3_4_5_6"/>
    <property type="match status" value="1"/>
</dbReference>
<evidence type="ECO:0000256" key="6">
    <source>
        <dbReference type="ARBA" id="ARBA00022884"/>
    </source>
</evidence>
<sequence length="825" mass="88628">MMTKLLNSLNEPLRHHKISDQSVLTVTSNYTELTKLNNNNNNNNNSSLDITSPSSTLMTTEMVNKTSTTSTSIIDDTISEHTHNMNGSHILLDTCDECILSSCNSSIIMDEHEIDSSNSPSSSPSCSPPSSASSSLSPSSSSSPALPPPSSSNLITSTCVTIPSDRETIHTTNTNSVIQENNNIDEEICDSSEHCTSDQRNQHLLHEDGVDGDTNMMDTHHRSMNTSSMHVDHDKPAFKKDNHHDNRWNMKNTKLFVGQIPRSMQENDLRLIFEEFGPIYDLLILRDKITGMHKGCAFVTFCHRQSALKCQDALHGKQTLPGMARPLQVKTADMERRTEERKLFVGMLSKQQNEEDVRQLFEPFGTIEECTILRDQSGNSKGCAFVKFSTQQEAQSAILTLHGSQTMPGASSSIVVKFADSEKERHTRKIQQLIGPMGLFNPTIALSQISGNMYSQMLENMAQTTGYINPVAALALQLQHASQLATVNLPNNISNLAMISALTNGSSTSGHLACTPLLHNSRSGTVSLNPNCVNNNPMATAAAVLGISGNTNPQLTQMSSQLAALSNVSNTCVSGDNGNNNSTSSGNSAAALAAAVVAMANGNVTGNVNSNGNGNNLSGQTIGLGSPGATGPTLALHTVPGTHTPSATLSSLCNVSLPLNQAISNTSFGLNTLTSPLAGLPTDALSHLYPSVPTYGLPYPSPVTSALNPFASMAHQALTMPIQQKEGTKDLILTGPEGCNLFIYHLPQEFGDPELAQMFMPFGTVISAKVYVDRATNQSKCFGFVSFDNPTSAQAAIQAMNGFQIGMKRLKVQLKRPKNDSTKPY</sequence>
<keyword evidence="6 8" id="KW-0694">RNA-binding</keyword>
<proteinExistence type="inferred from homology"/>
<dbReference type="Gene3D" id="3.30.70.330">
    <property type="match status" value="3"/>
</dbReference>
<dbReference type="SUPFAM" id="SSF54928">
    <property type="entry name" value="RNA-binding domain, RBD"/>
    <property type="match status" value="2"/>
</dbReference>
<reference evidence="11" key="1">
    <citation type="submission" date="2022-06" db="EMBL/GenBank/DDBJ databases">
        <authorList>
            <person name="Berger JAMES D."/>
            <person name="Berger JAMES D."/>
        </authorList>
    </citation>
    <scope>NUCLEOTIDE SEQUENCE [LARGE SCALE GENOMIC DNA]</scope>
</reference>